<reference evidence="1 2" key="1">
    <citation type="submission" date="2023-09" db="EMBL/GenBank/DDBJ databases">
        <title>Nesidiocoris tenuis whole genome shotgun sequence.</title>
        <authorList>
            <person name="Shibata T."/>
            <person name="Shimoda M."/>
            <person name="Kobayashi T."/>
            <person name="Uehara T."/>
        </authorList>
    </citation>
    <scope>NUCLEOTIDE SEQUENCE [LARGE SCALE GENOMIC DNA]</scope>
    <source>
        <strain evidence="1 2">Japan</strain>
    </source>
</reference>
<name>A0ABN7BA02_9HEMI</name>
<dbReference type="Proteomes" id="UP001307889">
    <property type="component" value="Chromosome 12"/>
</dbReference>
<gene>
    <name evidence="1" type="ORF">NTJ_13951</name>
</gene>
<protein>
    <submittedName>
        <fullName evidence="1">Uncharacterized protein</fullName>
    </submittedName>
</protein>
<organism evidence="1 2">
    <name type="scientific">Nesidiocoris tenuis</name>
    <dbReference type="NCBI Taxonomy" id="355587"/>
    <lineage>
        <taxon>Eukaryota</taxon>
        <taxon>Metazoa</taxon>
        <taxon>Ecdysozoa</taxon>
        <taxon>Arthropoda</taxon>
        <taxon>Hexapoda</taxon>
        <taxon>Insecta</taxon>
        <taxon>Pterygota</taxon>
        <taxon>Neoptera</taxon>
        <taxon>Paraneoptera</taxon>
        <taxon>Hemiptera</taxon>
        <taxon>Heteroptera</taxon>
        <taxon>Panheteroptera</taxon>
        <taxon>Cimicomorpha</taxon>
        <taxon>Miridae</taxon>
        <taxon>Dicyphina</taxon>
        <taxon>Nesidiocoris</taxon>
    </lineage>
</organism>
<accession>A0ABN7BA02</accession>
<keyword evidence="2" id="KW-1185">Reference proteome</keyword>
<evidence type="ECO:0000313" key="2">
    <source>
        <dbReference type="Proteomes" id="UP001307889"/>
    </source>
</evidence>
<sequence length="89" mass="10019">MLLWPIPVHPLHNIANTDSDIPVIVVSVETSLVQDCIQFRIKPGGFPTATRPTRHEWELHARKTDVPVRVAVVEKPSTRVASFLCGWHC</sequence>
<proteinExistence type="predicted"/>
<dbReference type="EMBL" id="AP028920">
    <property type="protein sequence ID" value="BET01134.1"/>
    <property type="molecule type" value="Genomic_DNA"/>
</dbReference>
<evidence type="ECO:0000313" key="1">
    <source>
        <dbReference type="EMBL" id="BET01134.1"/>
    </source>
</evidence>